<reference evidence="1 2" key="1">
    <citation type="journal article" date="2015" name="Nature">
        <title>rRNA introns, odd ribosomes, and small enigmatic genomes across a large radiation of phyla.</title>
        <authorList>
            <person name="Brown C.T."/>
            <person name="Hug L.A."/>
            <person name="Thomas B.C."/>
            <person name="Sharon I."/>
            <person name="Castelle C.J."/>
            <person name="Singh A."/>
            <person name="Wilkins M.J."/>
            <person name="Williams K.H."/>
            <person name="Banfield J.F."/>
        </authorList>
    </citation>
    <scope>NUCLEOTIDE SEQUENCE [LARGE SCALE GENOMIC DNA]</scope>
</reference>
<protein>
    <submittedName>
        <fullName evidence="1">Uncharacterized protein</fullName>
    </submittedName>
</protein>
<dbReference type="AlphaFoldDB" id="A0A0G1Q751"/>
<dbReference type="Proteomes" id="UP000034696">
    <property type="component" value="Unassembled WGS sequence"/>
</dbReference>
<evidence type="ECO:0000313" key="1">
    <source>
        <dbReference type="EMBL" id="KKU04420.1"/>
    </source>
</evidence>
<comment type="caution">
    <text evidence="1">The sequence shown here is derived from an EMBL/GenBank/DDBJ whole genome shotgun (WGS) entry which is preliminary data.</text>
</comment>
<dbReference type="EMBL" id="LCKT01000019">
    <property type="protein sequence ID" value="KKU04420.1"/>
    <property type="molecule type" value="Genomic_DNA"/>
</dbReference>
<sequence>MVEKGILREFFGSLSADVITKYFLPNVFKKSGEKIDQALEKRLDDECRKTFAMLVSKMSEPWRTKMNEHYRKATATYIENKMAWLLMAAVAGCATERDKLEYFQYVAMLNWDKPREDPVDPNVVYPCVLEELDKLDHDPIPEFFQWVNEVASREFATATGQFKGMNDRLETWLNTKKGGWTW</sequence>
<organism evidence="1 2">
    <name type="scientific">Candidatus Giovannonibacteria bacterium GW2011_GWA2_45_21</name>
    <dbReference type="NCBI Taxonomy" id="1618649"/>
    <lineage>
        <taxon>Bacteria</taxon>
        <taxon>Candidatus Giovannoniibacteriota</taxon>
    </lineage>
</organism>
<name>A0A0G1Q751_9BACT</name>
<evidence type="ECO:0000313" key="2">
    <source>
        <dbReference type="Proteomes" id="UP000034696"/>
    </source>
</evidence>
<accession>A0A0G1Q751</accession>
<proteinExistence type="predicted"/>
<gene>
    <name evidence="1" type="ORF">UX06_C0019G0009</name>
</gene>